<evidence type="ECO:0000256" key="9">
    <source>
        <dbReference type="SAM" id="Phobius"/>
    </source>
</evidence>
<feature type="transmembrane region" description="Helical" evidence="9">
    <location>
        <begin position="180"/>
        <end position="206"/>
    </location>
</feature>
<keyword evidence="5" id="KW-0573">Peptidoglycan synthesis</keyword>
<feature type="compositionally biased region" description="Low complexity" evidence="8">
    <location>
        <begin position="55"/>
        <end position="69"/>
    </location>
</feature>
<evidence type="ECO:0000256" key="6">
    <source>
        <dbReference type="ARBA" id="ARBA00022989"/>
    </source>
</evidence>
<feature type="transmembrane region" description="Helical" evidence="9">
    <location>
        <begin position="376"/>
        <end position="395"/>
    </location>
</feature>
<dbReference type="PANTHER" id="PTHR47019">
    <property type="entry name" value="LIPID II FLIPPASE MURJ"/>
    <property type="match status" value="1"/>
</dbReference>
<evidence type="ECO:0000256" key="3">
    <source>
        <dbReference type="ARBA" id="ARBA00022692"/>
    </source>
</evidence>
<accession>S5TMI4</accession>
<dbReference type="RefSeq" id="WP_020936597.1">
    <property type="nucleotide sequence ID" value="NC_021915.1"/>
</dbReference>
<comment type="subcellular location">
    <subcellularLocation>
        <location evidence="1">Cell membrane</location>
        <topology evidence="1">Multi-pass membrane protein</topology>
    </subcellularLocation>
</comment>
<dbReference type="PANTHER" id="PTHR47019:SF1">
    <property type="entry name" value="LIPID II FLIPPASE MURJ"/>
    <property type="match status" value="1"/>
</dbReference>
<feature type="transmembrane region" description="Helical" evidence="9">
    <location>
        <begin position="336"/>
        <end position="356"/>
    </location>
</feature>
<feature type="compositionally biased region" description="Basic and acidic residues" evidence="8">
    <location>
        <begin position="1207"/>
        <end position="1218"/>
    </location>
</feature>
<dbReference type="STRING" id="1224163.B841_12730"/>
<dbReference type="eggNOG" id="COG0728">
    <property type="taxonomic scope" value="Bacteria"/>
</dbReference>
<feature type="transmembrane region" description="Helical" evidence="9">
    <location>
        <begin position="293"/>
        <end position="316"/>
    </location>
</feature>
<dbReference type="GO" id="GO:0034204">
    <property type="term" value="P:lipid translocation"/>
    <property type="evidence" value="ECO:0007669"/>
    <property type="project" value="TreeGrafter"/>
</dbReference>
<evidence type="ECO:0000256" key="1">
    <source>
        <dbReference type="ARBA" id="ARBA00004651"/>
    </source>
</evidence>
<keyword evidence="7 9" id="KW-0472">Membrane</keyword>
<feature type="region of interest" description="Disordered" evidence="8">
    <location>
        <begin position="1201"/>
        <end position="1226"/>
    </location>
</feature>
<evidence type="ECO:0000256" key="7">
    <source>
        <dbReference type="ARBA" id="ARBA00023136"/>
    </source>
</evidence>
<dbReference type="InterPro" id="IPR051050">
    <property type="entry name" value="Lipid_II_flippase_MurJ/MviN"/>
</dbReference>
<evidence type="ECO:0000256" key="5">
    <source>
        <dbReference type="ARBA" id="ARBA00022984"/>
    </source>
</evidence>
<dbReference type="Pfam" id="PF03023">
    <property type="entry name" value="MurJ"/>
    <property type="match status" value="1"/>
</dbReference>
<evidence type="ECO:0008006" key="12">
    <source>
        <dbReference type="Google" id="ProtNLM"/>
    </source>
</evidence>
<evidence type="ECO:0000256" key="2">
    <source>
        <dbReference type="ARBA" id="ARBA00022475"/>
    </source>
</evidence>
<gene>
    <name evidence="10" type="ORF">B841_12730</name>
</gene>
<keyword evidence="6 9" id="KW-1133">Transmembrane helix</keyword>
<dbReference type="EMBL" id="CP003924">
    <property type="protein sequence ID" value="AGS36016.1"/>
    <property type="molecule type" value="Genomic_DNA"/>
</dbReference>
<feature type="transmembrane region" description="Helical" evidence="9">
    <location>
        <begin position="149"/>
        <end position="168"/>
    </location>
</feature>
<dbReference type="KEGG" id="cmd:B841_12730"/>
<feature type="transmembrane region" description="Helical" evidence="9">
    <location>
        <begin position="455"/>
        <end position="476"/>
    </location>
</feature>
<keyword evidence="4" id="KW-0133">Cell shape</keyword>
<feature type="region of interest" description="Disordered" evidence="8">
    <location>
        <begin position="1"/>
        <end position="102"/>
    </location>
</feature>
<dbReference type="CDD" id="cd13973">
    <property type="entry name" value="PK_MviN-like"/>
    <property type="match status" value="1"/>
</dbReference>
<proteinExistence type="predicted"/>
<evidence type="ECO:0000256" key="4">
    <source>
        <dbReference type="ARBA" id="ARBA00022960"/>
    </source>
</evidence>
<evidence type="ECO:0000256" key="8">
    <source>
        <dbReference type="SAM" id="MobiDB-lite"/>
    </source>
</evidence>
<feature type="transmembrane region" description="Helical" evidence="9">
    <location>
        <begin position="122"/>
        <end position="143"/>
    </location>
</feature>
<dbReference type="HOGENOM" id="CLU_006797_0_1_11"/>
<feature type="transmembrane region" description="Helical" evidence="9">
    <location>
        <begin position="416"/>
        <end position="435"/>
    </location>
</feature>
<dbReference type="GO" id="GO:0009252">
    <property type="term" value="P:peptidoglycan biosynthetic process"/>
    <property type="evidence" value="ECO:0007669"/>
    <property type="project" value="UniProtKB-KW"/>
</dbReference>
<organism evidence="10 11">
    <name type="scientific">Corynebacterium maris DSM 45190</name>
    <dbReference type="NCBI Taxonomy" id="1224163"/>
    <lineage>
        <taxon>Bacteria</taxon>
        <taxon>Bacillati</taxon>
        <taxon>Actinomycetota</taxon>
        <taxon>Actinomycetes</taxon>
        <taxon>Mycobacteriales</taxon>
        <taxon>Corynebacteriaceae</taxon>
        <taxon>Corynebacterium</taxon>
    </lineage>
</organism>
<feature type="transmembrane region" description="Helical" evidence="9">
    <location>
        <begin position="261"/>
        <end position="281"/>
    </location>
</feature>
<protein>
    <recommendedName>
        <fullName evidence="12">Virulence factor</fullName>
    </recommendedName>
</protein>
<dbReference type="CDD" id="cd13123">
    <property type="entry name" value="MATE_MurJ_like"/>
    <property type="match status" value="1"/>
</dbReference>
<evidence type="ECO:0000313" key="11">
    <source>
        <dbReference type="Proteomes" id="UP000015388"/>
    </source>
</evidence>
<dbReference type="GO" id="GO:0008360">
    <property type="term" value="P:regulation of cell shape"/>
    <property type="evidence" value="ECO:0007669"/>
    <property type="project" value="UniProtKB-KW"/>
</dbReference>
<keyword evidence="11" id="KW-1185">Reference proteome</keyword>
<feature type="transmembrane region" description="Helical" evidence="9">
    <location>
        <begin position="589"/>
        <end position="614"/>
    </location>
</feature>
<dbReference type="GO" id="GO:0005886">
    <property type="term" value="C:plasma membrane"/>
    <property type="evidence" value="ECO:0007669"/>
    <property type="project" value="UniProtKB-SubCell"/>
</dbReference>
<dbReference type="AlphaFoldDB" id="S5TMI4"/>
<feature type="transmembrane region" description="Helical" evidence="9">
    <location>
        <begin position="226"/>
        <end position="249"/>
    </location>
</feature>
<dbReference type="InterPro" id="IPR004268">
    <property type="entry name" value="MurJ"/>
</dbReference>
<feature type="region of interest" description="Disordered" evidence="8">
    <location>
        <begin position="899"/>
        <end position="925"/>
    </location>
</feature>
<dbReference type="PATRIC" id="fig|1224163.3.peg.2571"/>
<feature type="transmembrane region" description="Helical" evidence="9">
    <location>
        <begin position="517"/>
        <end position="541"/>
    </location>
</feature>
<dbReference type="Gene3D" id="3.30.200.20">
    <property type="entry name" value="Phosphorylase Kinase, domain 1"/>
    <property type="match status" value="1"/>
</dbReference>
<keyword evidence="3 9" id="KW-0812">Transmembrane</keyword>
<evidence type="ECO:0000313" key="10">
    <source>
        <dbReference type="EMBL" id="AGS36016.1"/>
    </source>
</evidence>
<dbReference type="GO" id="GO:0015648">
    <property type="term" value="F:lipid-linked peptidoglycan transporter activity"/>
    <property type="evidence" value="ECO:0007669"/>
    <property type="project" value="TreeGrafter"/>
</dbReference>
<reference evidence="10 11" key="1">
    <citation type="submission" date="2012-11" db="EMBL/GenBank/DDBJ databases">
        <title>The complete genome sequence of Corynebacterium maris Coryn-1 (=DSM 45190).</title>
        <authorList>
            <person name="Schaffert L."/>
            <person name="Albersmeier A."/>
            <person name="Kalinowski J."/>
            <person name="Ruckert C."/>
        </authorList>
    </citation>
    <scope>NUCLEOTIDE SEQUENCE [LARGE SCALE GENOMIC DNA]</scope>
    <source>
        <strain evidence="11">Coryn-1</strain>
    </source>
</reference>
<dbReference type="Proteomes" id="UP000015388">
    <property type="component" value="Chromosome"/>
</dbReference>
<feature type="transmembrane region" description="Helical" evidence="9">
    <location>
        <begin position="488"/>
        <end position="511"/>
    </location>
</feature>
<sequence length="1226" mass="127575">MSTPSTDENRTPQPAGLRRRIVTPSPPAPVPTTAPKPLIDPEPEDGARLDRSSLTTAPTAGAATATAPAPAAPPAAPASDVGGENQAADPVRAGDGKTSDRQVVASTGSMAIATLISRITGFIRNLLIGAMLGGAVASAFTTANTLPNMITEIVLGSVMTSLVVPVLVRAEREDPDRGAAFIRRLFTLTITLMGIVAVAAVLAAPFLTRIQLREDGQVNVELATSFAYLLLPQIFFYGLFSLFMAVLNTKEIFKPGAWAPVLNNVIAIATLLLYGLLPGSINPAAPVNLLDPHVVLLGLGTTLGVVAQCAIMLPALKTAGVNLRPLWGIDARLKQFGGMAVAIIVYVAISQLGLIVTTRVASGADEAAPYIYSQAWLLLQVPYGIIGVTLVTAIMPRLSRNAAAGDDAGVIRDLSLATKLTFIAIIPIIVFMTAFGPDIGVGLFHYGSLDFQEAYVLGLSISFSAFTLIPYALVMLHLRVFYAREEAWTPTFIIAGITATKIVLSYLAPLVAASPTLVVILLAAANGFGFVAGAVIGSLLLRRKLGPLGSRTVLRTSAWALAAGLVGIAAAVLVRWALSFALEPVLTGFHLSIGTLVELAVAGVVFVIVTGVVLAKSGLPEVQNVGRMLTRIPGLNKVITPDEDKAIDIAAADARDLSEQLFAQDSFNSSPVPPPMSAGVVRGPRLVPGAPVSDGRFRLIADHGSVPGARFWQAVEAESGKQVALTFVDTSGQAPLAPRTTAEAAKVAAEVARNTRRLGKLDHPAVADNIRILGYRSGCLIVSDWVDGLPLRTVAQSGTDPDDPTELNPHAVAYALAPLADVVADAEAAGTPLGLDNSSRLRISRDGTAVLAFPAVLPEATVHRDASGLASAIRLLAGASAEDGGEVDPTLAQLAVDARAVADESEEDQAAAQEANEEQTGNPKIRDLSSRLHTFGSYTEVGTDVAAETDVADASDDDRQSLGAAPHLAVASDAADAPKQLKGGFGSRGYSRSGMALIVVTAILFVSLIAAATTFLAGLIGGDSEQSPVSTDSIQGERQNAAPPQLPILQDIEAVSIWQAAGQNPAADNPEDAAYLTDQDTDTQWTSDEYPQGLGTKPGIGLALSTADPVLLDHLLVQSPSAGTRFSVYALPEDVAANEVSDLAELPRVAEGELHTGRNNIELAEHTPPADGVIFWITELPSSAVANSVTVSEVAVVGRTATSDAVTDARDDAEREAEASEEMTEP</sequence>
<feature type="compositionally biased region" description="Pro residues" evidence="8">
    <location>
        <begin position="24"/>
        <end position="40"/>
    </location>
</feature>
<dbReference type="PRINTS" id="PR01806">
    <property type="entry name" value="VIRFACTRMVIN"/>
</dbReference>
<name>S5TMI4_9CORY</name>
<feature type="transmembrane region" description="Helical" evidence="9">
    <location>
        <begin position="553"/>
        <end position="577"/>
    </location>
</feature>
<keyword evidence="2" id="KW-1003">Cell membrane</keyword>
<feature type="transmembrane region" description="Helical" evidence="9">
    <location>
        <begin position="995"/>
        <end position="1020"/>
    </location>
</feature>